<dbReference type="Gene3D" id="3.40.50.10050">
    <property type="entry name" value="Translation initiation factor IF- 2, domain 3"/>
    <property type="match status" value="1"/>
</dbReference>
<dbReference type="SUPFAM" id="SSF50447">
    <property type="entry name" value="Translation proteins"/>
    <property type="match status" value="2"/>
</dbReference>
<gene>
    <name evidence="10 14" type="primary">infB</name>
    <name evidence="14" type="ORF">GM661_10730</name>
</gene>
<evidence type="ECO:0000313" key="14">
    <source>
        <dbReference type="EMBL" id="QTL98411.1"/>
    </source>
</evidence>
<protein>
    <recommendedName>
        <fullName evidence="3 10">Translation initiation factor IF-2</fullName>
    </recommendedName>
</protein>
<dbReference type="HAMAP" id="MF_00100_B">
    <property type="entry name" value="IF_2_B"/>
    <property type="match status" value="1"/>
</dbReference>
<evidence type="ECO:0000256" key="8">
    <source>
        <dbReference type="ARBA" id="ARBA00023134"/>
    </source>
</evidence>
<dbReference type="KEGG" id="ifn:GM661_10730"/>
<evidence type="ECO:0000256" key="9">
    <source>
        <dbReference type="ARBA" id="ARBA00025162"/>
    </source>
</evidence>
<name>A0A8A7KAC2_9FIRM</name>
<dbReference type="NCBIfam" id="TIGR00487">
    <property type="entry name" value="IF-2"/>
    <property type="match status" value="1"/>
</dbReference>
<evidence type="ECO:0000313" key="15">
    <source>
        <dbReference type="Proteomes" id="UP000665020"/>
    </source>
</evidence>
<dbReference type="FunFam" id="2.40.30.10:FF:000008">
    <property type="entry name" value="Translation initiation factor IF-2"/>
    <property type="match status" value="1"/>
</dbReference>
<dbReference type="EMBL" id="CP046640">
    <property type="protein sequence ID" value="QTL98411.1"/>
    <property type="molecule type" value="Genomic_DNA"/>
</dbReference>
<dbReference type="PROSITE" id="PS51722">
    <property type="entry name" value="G_TR_2"/>
    <property type="match status" value="1"/>
</dbReference>
<feature type="binding site" evidence="10">
    <location>
        <begin position="287"/>
        <end position="290"/>
    </location>
    <ligand>
        <name>GTP</name>
        <dbReference type="ChEBI" id="CHEBI:37565"/>
    </ligand>
</feature>
<evidence type="ECO:0000256" key="4">
    <source>
        <dbReference type="ARBA" id="ARBA00022490"/>
    </source>
</evidence>
<dbReference type="GO" id="GO:0005829">
    <property type="term" value="C:cytosol"/>
    <property type="evidence" value="ECO:0007669"/>
    <property type="project" value="TreeGrafter"/>
</dbReference>
<evidence type="ECO:0000256" key="1">
    <source>
        <dbReference type="ARBA" id="ARBA00004496"/>
    </source>
</evidence>
<dbReference type="InterPro" id="IPR053905">
    <property type="entry name" value="EF-G-like_DII"/>
</dbReference>
<feature type="region of interest" description="G-domain" evidence="10">
    <location>
        <begin position="181"/>
        <end position="329"/>
    </location>
</feature>
<feature type="region of interest" description="Disordered" evidence="12">
    <location>
        <begin position="51"/>
        <end position="94"/>
    </location>
</feature>
<dbReference type="Gene3D" id="2.40.30.10">
    <property type="entry name" value="Translation factors"/>
    <property type="match status" value="2"/>
</dbReference>
<evidence type="ECO:0000256" key="6">
    <source>
        <dbReference type="ARBA" id="ARBA00022741"/>
    </source>
</evidence>
<dbReference type="InterPro" id="IPR015760">
    <property type="entry name" value="TIF_IF2"/>
</dbReference>
<dbReference type="CDD" id="cd01887">
    <property type="entry name" value="IF2_eIF5B"/>
    <property type="match status" value="1"/>
</dbReference>
<dbReference type="FunFam" id="3.40.50.300:FF:000019">
    <property type="entry name" value="Translation initiation factor IF-2"/>
    <property type="match status" value="1"/>
</dbReference>
<dbReference type="CDD" id="cd03702">
    <property type="entry name" value="IF2_mtIF2_II"/>
    <property type="match status" value="1"/>
</dbReference>
<comment type="function">
    <text evidence="9 10 11">One of the essential components for the initiation of protein synthesis. Protects formylmethionyl-tRNA from spontaneous hydrolysis and promotes its binding to the 30S ribosomal subunits. Also involved in the hydrolysis of GTP during the formation of the 70S ribosomal complex.</text>
</comment>
<feature type="domain" description="Tr-type G" evidence="13">
    <location>
        <begin position="178"/>
        <end position="347"/>
    </location>
</feature>
<dbReference type="NCBIfam" id="TIGR00231">
    <property type="entry name" value="small_GTP"/>
    <property type="match status" value="1"/>
</dbReference>
<evidence type="ECO:0000256" key="10">
    <source>
        <dbReference type="HAMAP-Rule" id="MF_00100"/>
    </source>
</evidence>
<dbReference type="SUPFAM" id="SSF52540">
    <property type="entry name" value="P-loop containing nucleoside triphosphate hydrolases"/>
    <property type="match status" value="1"/>
</dbReference>
<evidence type="ECO:0000256" key="3">
    <source>
        <dbReference type="ARBA" id="ARBA00020675"/>
    </source>
</evidence>
<keyword evidence="15" id="KW-1185">Reference proteome</keyword>
<dbReference type="PANTHER" id="PTHR43381">
    <property type="entry name" value="TRANSLATION INITIATION FACTOR IF-2-RELATED"/>
    <property type="match status" value="1"/>
</dbReference>
<dbReference type="InterPro" id="IPR004161">
    <property type="entry name" value="EFTu-like_2"/>
</dbReference>
<dbReference type="InterPro" id="IPR027417">
    <property type="entry name" value="P-loop_NTPase"/>
</dbReference>
<dbReference type="InterPro" id="IPR009000">
    <property type="entry name" value="Transl_B-barrel_sf"/>
</dbReference>
<evidence type="ECO:0000256" key="2">
    <source>
        <dbReference type="ARBA" id="ARBA00007733"/>
    </source>
</evidence>
<evidence type="ECO:0000259" key="13">
    <source>
        <dbReference type="PROSITE" id="PS51722"/>
    </source>
</evidence>
<dbReference type="Pfam" id="PF00009">
    <property type="entry name" value="GTP_EFTU"/>
    <property type="match status" value="1"/>
</dbReference>
<keyword evidence="4 10" id="KW-0963">Cytoplasm</keyword>
<dbReference type="FunFam" id="3.40.50.10050:FF:000001">
    <property type="entry name" value="Translation initiation factor IF-2"/>
    <property type="match status" value="1"/>
</dbReference>
<keyword evidence="6 10" id="KW-0547">Nucleotide-binding</keyword>
<dbReference type="PANTHER" id="PTHR43381:SF5">
    <property type="entry name" value="TR-TYPE G DOMAIN-CONTAINING PROTEIN"/>
    <property type="match status" value="1"/>
</dbReference>
<dbReference type="InterPro" id="IPR000178">
    <property type="entry name" value="TF_IF2_bacterial-like"/>
</dbReference>
<feature type="binding site" evidence="10">
    <location>
        <begin position="187"/>
        <end position="194"/>
    </location>
    <ligand>
        <name>GTP</name>
        <dbReference type="ChEBI" id="CHEBI:37565"/>
    </ligand>
</feature>
<dbReference type="InterPro" id="IPR044145">
    <property type="entry name" value="IF2_II"/>
</dbReference>
<evidence type="ECO:0000256" key="7">
    <source>
        <dbReference type="ARBA" id="ARBA00022917"/>
    </source>
</evidence>
<dbReference type="GO" id="GO:0003743">
    <property type="term" value="F:translation initiation factor activity"/>
    <property type="evidence" value="ECO:0007669"/>
    <property type="project" value="UniProtKB-UniRule"/>
</dbReference>
<dbReference type="InterPro" id="IPR000795">
    <property type="entry name" value="T_Tr_GTP-bd_dom"/>
</dbReference>
<dbReference type="Pfam" id="PF04760">
    <property type="entry name" value="IF2_N"/>
    <property type="match status" value="2"/>
</dbReference>
<dbReference type="Gene3D" id="3.40.50.300">
    <property type="entry name" value="P-loop containing nucleotide triphosphate hydrolases"/>
    <property type="match status" value="1"/>
</dbReference>
<dbReference type="CDD" id="cd03692">
    <property type="entry name" value="mtIF2_IVc"/>
    <property type="match status" value="1"/>
</dbReference>
<organism evidence="14 15">
    <name type="scientific">Iocasia fonsfrigidae</name>
    <dbReference type="NCBI Taxonomy" id="2682810"/>
    <lineage>
        <taxon>Bacteria</taxon>
        <taxon>Bacillati</taxon>
        <taxon>Bacillota</taxon>
        <taxon>Clostridia</taxon>
        <taxon>Halanaerobiales</taxon>
        <taxon>Halanaerobiaceae</taxon>
        <taxon>Iocasia</taxon>
    </lineage>
</organism>
<comment type="subcellular location">
    <subcellularLocation>
        <location evidence="1 10">Cytoplasm</location>
    </subcellularLocation>
</comment>
<dbReference type="InterPro" id="IPR006847">
    <property type="entry name" value="IF2_N"/>
</dbReference>
<keyword evidence="7 10" id="KW-0648">Protein biosynthesis</keyword>
<keyword evidence="8 10" id="KW-0342">GTP-binding</keyword>
<comment type="similarity">
    <text evidence="2 10 11">Belongs to the TRAFAC class translation factor GTPase superfamily. Classic translation factor GTPase family. IF-2 subfamily.</text>
</comment>
<dbReference type="RefSeq" id="WP_230866844.1">
    <property type="nucleotide sequence ID" value="NZ_CP046640.1"/>
</dbReference>
<evidence type="ECO:0000256" key="11">
    <source>
        <dbReference type="RuleBase" id="RU000644"/>
    </source>
</evidence>
<dbReference type="AlphaFoldDB" id="A0A8A7KAC2"/>
<dbReference type="GO" id="GO:0005525">
    <property type="term" value="F:GTP binding"/>
    <property type="evidence" value="ECO:0007669"/>
    <property type="project" value="UniProtKB-KW"/>
</dbReference>
<evidence type="ECO:0000256" key="5">
    <source>
        <dbReference type="ARBA" id="ARBA00022540"/>
    </source>
</evidence>
<dbReference type="InterPro" id="IPR005225">
    <property type="entry name" value="Small_GTP-bd"/>
</dbReference>
<reference evidence="14" key="1">
    <citation type="submission" date="2019-12" db="EMBL/GenBank/DDBJ databases">
        <authorList>
            <person name="zhang j."/>
            <person name="sun C.M."/>
        </authorList>
    </citation>
    <scope>NUCLEOTIDE SEQUENCE</scope>
    <source>
        <strain evidence="14">NS-1</strain>
    </source>
</reference>
<evidence type="ECO:0000256" key="12">
    <source>
        <dbReference type="SAM" id="MobiDB-lite"/>
    </source>
</evidence>
<sequence>MGKIRVYKLAKELALSSKELIEILQDLDVDVSSHMSTIEDDTAKTVRDMFVEKENGSEKKSEIVKEEKDTDNEKQGETGNRDSQEKETTERHDISLPITVKELAESIDYPANDMIKKLMGLGLMANLNHPLDEDTLIMLADEIGVRINIKDTDHVSDEQEKEKRVGPKIVDKAADLQLRPPIITVMGHVDHGKTTLLDVIRQSRVAESEAGGITQHIGAYQVFINGKKITFIDTPGHEAFTAMRARGAQVTDITILVVAADDGVMPQTIEAINHAKAADIPIIIAINKIDKPNAQPDRVKQELTEHGLVPEDWGGDTICVPISALKEENINELLEMVLLVAEMEEIKANPNRYAEGIVIESELDKGRGPVATLLVKNGTMRIGDALLAGPVSGRVRAMIDDKGERINEAPPATPVEILGFSDVPAAGEFVEVLPDEKEARAVAEERKQALHQQDIQNESRISLEDLYEQIQQGKVKELNVIIKADVNGSIEALKGSLTKLGTEEVTVNIIHTGVGAINETDVDLASASNAIIIGFNVRPNTNARKYAEKEKVELRLYRVIYKAIEEIKDAMAGLLDPELKEEVTARAEVRDTFKVPNVGIVAGLYVTDGVINRNDKVRLLRDNVVVFEGEIASLKRFEDDVREVREGYECGLGIEGYNDLKPGDELEIYTYREIKRTL</sequence>
<dbReference type="InterPro" id="IPR036925">
    <property type="entry name" value="TIF_IF2_dom3_sf"/>
</dbReference>
<dbReference type="Gene3D" id="1.10.10.2480">
    <property type="match status" value="1"/>
</dbReference>
<dbReference type="SUPFAM" id="SSF52156">
    <property type="entry name" value="Initiation factor IF2/eIF5b, domain 3"/>
    <property type="match status" value="1"/>
</dbReference>
<dbReference type="InterPro" id="IPR023115">
    <property type="entry name" value="TIF_IF2_dom3"/>
</dbReference>
<dbReference type="Pfam" id="PF11987">
    <property type="entry name" value="IF-2"/>
    <property type="match status" value="1"/>
</dbReference>
<accession>A0A8A7KAC2</accession>
<feature type="binding site" evidence="10">
    <location>
        <begin position="233"/>
        <end position="237"/>
    </location>
    <ligand>
        <name>GTP</name>
        <dbReference type="ChEBI" id="CHEBI:37565"/>
    </ligand>
</feature>
<proteinExistence type="inferred from homology"/>
<dbReference type="Pfam" id="PF03144">
    <property type="entry name" value="GTP_EFTU_D2"/>
    <property type="match status" value="1"/>
</dbReference>
<dbReference type="GO" id="GO:0003924">
    <property type="term" value="F:GTPase activity"/>
    <property type="evidence" value="ECO:0007669"/>
    <property type="project" value="UniProtKB-UniRule"/>
</dbReference>
<keyword evidence="5 10" id="KW-0396">Initiation factor</keyword>
<dbReference type="FunFam" id="2.40.30.10:FF:000007">
    <property type="entry name" value="Translation initiation factor IF-2"/>
    <property type="match status" value="1"/>
</dbReference>
<dbReference type="Pfam" id="PF22042">
    <property type="entry name" value="EF-G_D2"/>
    <property type="match status" value="1"/>
</dbReference>
<dbReference type="Proteomes" id="UP000665020">
    <property type="component" value="Chromosome"/>
</dbReference>